<comment type="caution">
    <text evidence="2">The sequence shown here is derived from an EMBL/GenBank/DDBJ whole genome shotgun (WGS) entry which is preliminary data.</text>
</comment>
<accession>A0A261W1Q1</accession>
<dbReference type="RefSeq" id="WP_094806300.1">
    <property type="nucleotide sequence ID" value="NZ_NEVT01000003.1"/>
</dbReference>
<gene>
    <name evidence="2" type="ORF">CAL24_07735</name>
</gene>
<feature type="transmembrane region" description="Helical" evidence="1">
    <location>
        <begin position="20"/>
        <end position="38"/>
    </location>
</feature>
<evidence type="ECO:0000256" key="1">
    <source>
        <dbReference type="SAM" id="Phobius"/>
    </source>
</evidence>
<evidence type="ECO:0000313" key="3">
    <source>
        <dbReference type="Proteomes" id="UP000215633"/>
    </source>
</evidence>
<keyword evidence="1" id="KW-0472">Membrane</keyword>
<evidence type="ECO:0000313" key="2">
    <source>
        <dbReference type="EMBL" id="OZI79800.1"/>
    </source>
</evidence>
<dbReference type="Proteomes" id="UP000215633">
    <property type="component" value="Unassembled WGS sequence"/>
</dbReference>
<dbReference type="EMBL" id="NEVT01000003">
    <property type="protein sequence ID" value="OZI79800.1"/>
    <property type="molecule type" value="Genomic_DNA"/>
</dbReference>
<reference evidence="3" key="1">
    <citation type="submission" date="2017-05" db="EMBL/GenBank/DDBJ databases">
        <title>Complete and WGS of Bordetella genogroups.</title>
        <authorList>
            <person name="Spilker T."/>
            <person name="Lipuma J."/>
        </authorList>
    </citation>
    <scope>NUCLEOTIDE SEQUENCE [LARGE SCALE GENOMIC DNA]</scope>
    <source>
        <strain evidence="3">AU8256</strain>
    </source>
</reference>
<keyword evidence="1" id="KW-1133">Transmembrane helix</keyword>
<keyword evidence="1" id="KW-0812">Transmembrane</keyword>
<protein>
    <recommendedName>
        <fullName evidence="4">Type 4b pilus protein PilO2</fullName>
    </recommendedName>
</protein>
<sequence>MPRSAAASPVLLVEGPGPGQVFAFGVSWFALVGSHPQAMARARARRQRATHYVVGGQGAVAGGCASLAAGLRRRPVHAAAQAFAGLHPDGTAACIAQLPDGRWWLVATQDGAVLARADRLYGDAGQAAEALQALSAQHPSMRQCDGAAALAALLSGADNASLMTPVRSRWALLPLPVRAFAIVLAAALVAPPAWQAWRQPSRQPVAEPDMSAEAAWAQAVEQFRRGRPVHSVGELSRVLASLHRLPLDVRGWLLREAHCRPGQAWTCRATYARQGSGAANDDFAAAVPAGWGVHFRPLDTAEVSWTVAGDGASLATVMPPGAVRVERDLASVLQRARPAFNRITLGPAVAVEIPPPRDASGRILSAPPMPPAMRQRLLALEGPLRSLALLADQPLVVAWSSLSLRLAAGRSPGLAVSALTAELQGVLYEQD</sequence>
<keyword evidence="3" id="KW-1185">Reference proteome</keyword>
<dbReference type="AlphaFoldDB" id="A0A261W1Q1"/>
<proteinExistence type="predicted"/>
<evidence type="ECO:0008006" key="4">
    <source>
        <dbReference type="Google" id="ProtNLM"/>
    </source>
</evidence>
<organism evidence="2 3">
    <name type="scientific">Bordetella genomosp. 2</name>
    <dbReference type="NCBI Taxonomy" id="1983456"/>
    <lineage>
        <taxon>Bacteria</taxon>
        <taxon>Pseudomonadati</taxon>
        <taxon>Pseudomonadota</taxon>
        <taxon>Betaproteobacteria</taxon>
        <taxon>Burkholderiales</taxon>
        <taxon>Alcaligenaceae</taxon>
        <taxon>Bordetella</taxon>
    </lineage>
</organism>
<name>A0A261W1Q1_9BORD</name>